<dbReference type="NCBIfam" id="TIGR01411">
    <property type="entry name" value="tatAE"/>
    <property type="match status" value="1"/>
</dbReference>
<evidence type="ECO:0000256" key="3">
    <source>
        <dbReference type="ARBA" id="ARBA00022475"/>
    </source>
</evidence>
<accession>A0A3S0P5H6</accession>
<dbReference type="GO" id="GO:0043953">
    <property type="term" value="P:protein transport by the Tat complex"/>
    <property type="evidence" value="ECO:0007669"/>
    <property type="project" value="UniProtKB-UniRule"/>
</dbReference>
<organism evidence="10 11">
    <name type="scientific">Lysinibacillus antri</name>
    <dbReference type="NCBI Taxonomy" id="2498145"/>
    <lineage>
        <taxon>Bacteria</taxon>
        <taxon>Bacillati</taxon>
        <taxon>Bacillota</taxon>
        <taxon>Bacilli</taxon>
        <taxon>Bacillales</taxon>
        <taxon>Bacillaceae</taxon>
        <taxon>Lysinibacillus</taxon>
    </lineage>
</organism>
<keyword evidence="8 9" id="KW-0472">Membrane</keyword>
<keyword evidence="5 9" id="KW-0653">Protein transport</keyword>
<evidence type="ECO:0000256" key="4">
    <source>
        <dbReference type="ARBA" id="ARBA00022692"/>
    </source>
</evidence>
<comment type="subunit">
    <text evidence="9">Forms a complex with TatC.</text>
</comment>
<dbReference type="Pfam" id="PF02416">
    <property type="entry name" value="TatA_B_E"/>
    <property type="match status" value="1"/>
</dbReference>
<dbReference type="InterPro" id="IPR003369">
    <property type="entry name" value="TatA/B/E"/>
</dbReference>
<comment type="function">
    <text evidence="9">Part of the twin-arginine translocation (Tat) system that transports large folded proteins containing a characteristic twin-arginine motif in their signal peptide across membranes. TatA could form the protein-conducting channel of the Tat system.</text>
</comment>
<dbReference type="PANTHER" id="PTHR42982:SF1">
    <property type="entry name" value="SEC-INDEPENDENT PROTEIN TRANSLOCASE PROTEIN TATA"/>
    <property type="match status" value="1"/>
</dbReference>
<keyword evidence="4 9" id="KW-0812">Transmembrane</keyword>
<dbReference type="GO" id="GO:0033281">
    <property type="term" value="C:TAT protein transport complex"/>
    <property type="evidence" value="ECO:0007669"/>
    <property type="project" value="UniProtKB-UniRule"/>
</dbReference>
<evidence type="ECO:0000256" key="2">
    <source>
        <dbReference type="ARBA" id="ARBA00022448"/>
    </source>
</evidence>
<comment type="caution">
    <text evidence="10">The sequence shown here is derived from an EMBL/GenBank/DDBJ whole genome shotgun (WGS) entry which is preliminary data.</text>
</comment>
<evidence type="ECO:0000256" key="8">
    <source>
        <dbReference type="ARBA" id="ARBA00023136"/>
    </source>
</evidence>
<dbReference type="EMBL" id="RYYR01000014">
    <property type="protein sequence ID" value="RUL51790.1"/>
    <property type="molecule type" value="Genomic_DNA"/>
</dbReference>
<proteinExistence type="inferred from homology"/>
<dbReference type="AlphaFoldDB" id="A0A3S0P5H6"/>
<keyword evidence="7 9" id="KW-0811">Translocation</keyword>
<dbReference type="GO" id="GO:0008320">
    <property type="term" value="F:protein transmembrane transporter activity"/>
    <property type="evidence" value="ECO:0007669"/>
    <property type="project" value="UniProtKB-UniRule"/>
</dbReference>
<dbReference type="Proteomes" id="UP000287910">
    <property type="component" value="Unassembled WGS sequence"/>
</dbReference>
<dbReference type="PANTHER" id="PTHR42982">
    <property type="entry name" value="SEC-INDEPENDENT PROTEIN TRANSLOCASE PROTEIN TATA"/>
    <property type="match status" value="1"/>
</dbReference>
<dbReference type="Gene3D" id="1.20.5.3310">
    <property type="match status" value="1"/>
</dbReference>
<evidence type="ECO:0000256" key="1">
    <source>
        <dbReference type="ARBA" id="ARBA00004162"/>
    </source>
</evidence>
<evidence type="ECO:0000313" key="10">
    <source>
        <dbReference type="EMBL" id="RUL51790.1"/>
    </source>
</evidence>
<evidence type="ECO:0000256" key="6">
    <source>
        <dbReference type="ARBA" id="ARBA00022989"/>
    </source>
</evidence>
<keyword evidence="6 9" id="KW-1133">Transmembrane helix</keyword>
<evidence type="ECO:0000256" key="9">
    <source>
        <dbReference type="HAMAP-Rule" id="MF_00236"/>
    </source>
</evidence>
<dbReference type="InterPro" id="IPR006312">
    <property type="entry name" value="TatA/E"/>
</dbReference>
<dbReference type="NCBIfam" id="NF011430">
    <property type="entry name" value="PRK14861.1"/>
    <property type="match status" value="1"/>
</dbReference>
<comment type="similarity">
    <text evidence="9">Belongs to the TatA/E family.</text>
</comment>
<feature type="transmembrane region" description="Helical" evidence="9">
    <location>
        <begin position="12"/>
        <end position="33"/>
    </location>
</feature>
<reference evidence="10 11" key="1">
    <citation type="submission" date="2018-12" db="EMBL/GenBank/DDBJ databases">
        <title>Lysinibacillus antri sp. nov., isolated from a cave soil.</title>
        <authorList>
            <person name="Narsing Rao M.P."/>
            <person name="Zhang H."/>
            <person name="Dong Z.-Y."/>
            <person name="Niu X.-K."/>
            <person name="Zhang K."/>
            <person name="Fang B.-Z."/>
            <person name="Kang Y.-Q."/>
            <person name="Xiao M."/>
            <person name="Li W.-J."/>
        </authorList>
    </citation>
    <scope>NUCLEOTIDE SEQUENCE [LARGE SCALE GENOMIC DNA]</scope>
    <source>
        <strain evidence="10 11">SYSU K30002</strain>
    </source>
</reference>
<name>A0A3S0P5H6_9BACI</name>
<keyword evidence="3 9" id="KW-1003">Cell membrane</keyword>
<comment type="subcellular location">
    <subcellularLocation>
        <location evidence="1 9">Cell membrane</location>
        <topology evidence="1 9">Single-pass membrane protein</topology>
    </subcellularLocation>
</comment>
<keyword evidence="11" id="KW-1185">Reference proteome</keyword>
<protein>
    <recommendedName>
        <fullName evidence="9">Sec-independent protein translocase protein TatA</fullName>
    </recommendedName>
</protein>
<dbReference type="HAMAP" id="MF_00236">
    <property type="entry name" value="TatA_E"/>
    <property type="match status" value="1"/>
</dbReference>
<keyword evidence="2 9" id="KW-0813">Transport</keyword>
<sequence length="78" mass="8584">MYIIEEVAIVVVHLNAIGPVSLVIIGIVALLIFGPKKLPELGKAFGSTLREFKKGTKGLIDDDDDDKKKVIEHKDENK</sequence>
<evidence type="ECO:0000313" key="11">
    <source>
        <dbReference type="Proteomes" id="UP000287910"/>
    </source>
</evidence>
<gene>
    <name evidence="9" type="primary">tatA</name>
    <name evidence="10" type="ORF">EK386_11805</name>
</gene>
<evidence type="ECO:0000256" key="7">
    <source>
        <dbReference type="ARBA" id="ARBA00023010"/>
    </source>
</evidence>
<evidence type="ECO:0000256" key="5">
    <source>
        <dbReference type="ARBA" id="ARBA00022927"/>
    </source>
</evidence>